<protein>
    <recommendedName>
        <fullName evidence="2">GTP cyclohydrolase 1 type 2 homolog</fullName>
    </recommendedName>
</protein>
<evidence type="ECO:0000256" key="2">
    <source>
        <dbReference type="ARBA" id="ARBA00022112"/>
    </source>
</evidence>
<dbReference type="Pfam" id="PF01784">
    <property type="entry name" value="DUF34_NIF3"/>
    <property type="match status" value="1"/>
</dbReference>
<evidence type="ECO:0000313" key="6">
    <source>
        <dbReference type="Proteomes" id="UP000001114"/>
    </source>
</evidence>
<proteinExistence type="inferred from homology"/>
<reference evidence="6" key="1">
    <citation type="journal article" date="2010" name="BMC Genomics">
        <title>A genomic perspective on the potential of Actinobacillus succinogenes for industrial succinate production.</title>
        <authorList>
            <person name="McKinlay J.B."/>
            <person name="Laivenieks M."/>
            <person name="Schindler B.D."/>
            <person name="McKinlay A.A."/>
            <person name="Siddaramappa S."/>
            <person name="Challacombe J.F."/>
            <person name="Lowry S.R."/>
            <person name="Clum A."/>
            <person name="Lapidus A.L."/>
            <person name="Burkhart K.B."/>
            <person name="Harkins V."/>
            <person name="Vieille C."/>
        </authorList>
    </citation>
    <scope>NUCLEOTIDE SEQUENCE [LARGE SCALE GENOMIC DNA]</scope>
    <source>
        <strain evidence="6">ATCC 55618 / DSM 22257 / CCUG 43843 / 130Z</strain>
    </source>
</reference>
<dbReference type="FunFam" id="3.40.1390.30:FF:000002">
    <property type="entry name" value="Nif3-like dinuclear metal center protein"/>
    <property type="match status" value="1"/>
</dbReference>
<dbReference type="GO" id="GO:0046872">
    <property type="term" value="F:metal ion binding"/>
    <property type="evidence" value="ECO:0007669"/>
    <property type="project" value="UniProtKB-KW"/>
</dbReference>
<dbReference type="OrthoDB" id="9800881at2"/>
<dbReference type="STRING" id="339671.Asuc_1068"/>
<evidence type="ECO:0000256" key="3">
    <source>
        <dbReference type="ARBA" id="ARBA00022723"/>
    </source>
</evidence>
<evidence type="ECO:0000256" key="4">
    <source>
        <dbReference type="PIRSR" id="PIRSR602678-1"/>
    </source>
</evidence>
<dbReference type="Proteomes" id="UP000001114">
    <property type="component" value="Chromosome"/>
</dbReference>
<comment type="similarity">
    <text evidence="1">Belongs to the GTP cyclohydrolase I type 2/NIF3 family.</text>
</comment>
<dbReference type="Gene3D" id="3.40.1390.30">
    <property type="entry name" value="NIF3 (NGG1p interacting factor 3)-like"/>
    <property type="match status" value="2"/>
</dbReference>
<dbReference type="GO" id="GO:0005737">
    <property type="term" value="C:cytoplasm"/>
    <property type="evidence" value="ECO:0007669"/>
    <property type="project" value="TreeGrafter"/>
</dbReference>
<dbReference type="PANTHER" id="PTHR13799:SF14">
    <property type="entry name" value="GTP CYCLOHYDROLASE 1 TYPE 2 HOMOLOG"/>
    <property type="match status" value="1"/>
</dbReference>
<name>A6VN87_ACTSZ</name>
<dbReference type="RefSeq" id="WP_012072811.1">
    <property type="nucleotide sequence ID" value="NC_009655.1"/>
</dbReference>
<feature type="binding site" evidence="4">
    <location>
        <position position="228"/>
    </location>
    <ligand>
        <name>a divalent metal cation</name>
        <dbReference type="ChEBI" id="CHEBI:60240"/>
        <label>1</label>
    </ligand>
</feature>
<dbReference type="AlphaFoldDB" id="A6VN87"/>
<dbReference type="PANTHER" id="PTHR13799">
    <property type="entry name" value="NGG1 INTERACTING FACTOR 3"/>
    <property type="match status" value="1"/>
</dbReference>
<dbReference type="NCBIfam" id="TIGR00486">
    <property type="entry name" value="YbgI_SA1388"/>
    <property type="match status" value="1"/>
</dbReference>
<dbReference type="InterPro" id="IPR036069">
    <property type="entry name" value="DUF34/NIF3_sf"/>
</dbReference>
<feature type="binding site" evidence="4">
    <location>
        <position position="101"/>
    </location>
    <ligand>
        <name>a divalent metal cation</name>
        <dbReference type="ChEBI" id="CHEBI:60240"/>
        <label>1</label>
    </ligand>
</feature>
<keyword evidence="6" id="KW-1185">Reference proteome</keyword>
<feature type="binding site" evidence="4">
    <location>
        <position position="224"/>
    </location>
    <ligand>
        <name>a divalent metal cation</name>
        <dbReference type="ChEBI" id="CHEBI:60240"/>
        <label>1</label>
    </ligand>
</feature>
<dbReference type="eggNOG" id="COG0327">
    <property type="taxonomic scope" value="Bacteria"/>
</dbReference>
<gene>
    <name evidence="5" type="ordered locus">Asuc_1068</name>
</gene>
<dbReference type="EMBL" id="CP000746">
    <property type="protein sequence ID" value="ABR74434.1"/>
    <property type="molecule type" value="Genomic_DNA"/>
</dbReference>
<dbReference type="KEGG" id="asu:Asuc_1068"/>
<dbReference type="HOGENOM" id="CLU_037423_3_0_6"/>
<sequence>MNQFELEQLLNQKLNSSVIDDYAPNGLQVEGKAEIRKIVTGVTASQALINAAVAHNADAVLVHHGYFWKNENPCIRGMKGKRIKTLLVNDINLYGYHLPLDIHPELGNNARLSCLLGIKNLQPLESATVSIPMWGELSEPVSIKQFTQRITEVLGRSPVVCNSEELTQNPPHLIRKIGICTGGGQGYIDLAAAQGCDAFVSGEISEQTAHSAREQGIHYFACGHHATERYGIQALGEWLARQYFFEVEFIDIENPA</sequence>
<organism evidence="5 6">
    <name type="scientific">Actinobacillus succinogenes (strain ATCC 55618 / DSM 22257 / CCUG 43843 / 130Z)</name>
    <dbReference type="NCBI Taxonomy" id="339671"/>
    <lineage>
        <taxon>Bacteria</taxon>
        <taxon>Pseudomonadati</taxon>
        <taxon>Pseudomonadota</taxon>
        <taxon>Gammaproteobacteria</taxon>
        <taxon>Pasteurellales</taxon>
        <taxon>Pasteurellaceae</taxon>
        <taxon>Actinobacillus</taxon>
    </lineage>
</organism>
<evidence type="ECO:0000256" key="1">
    <source>
        <dbReference type="ARBA" id="ARBA00006964"/>
    </source>
</evidence>
<keyword evidence="3 4" id="KW-0479">Metal-binding</keyword>
<accession>A6VN87</accession>
<dbReference type="InterPro" id="IPR002678">
    <property type="entry name" value="DUF34/NIF3"/>
</dbReference>
<feature type="binding site" evidence="4">
    <location>
        <position position="63"/>
    </location>
    <ligand>
        <name>a divalent metal cation</name>
        <dbReference type="ChEBI" id="CHEBI:60240"/>
        <label>1</label>
    </ligand>
</feature>
<feature type="binding site" evidence="4">
    <location>
        <position position="64"/>
    </location>
    <ligand>
        <name>a divalent metal cation</name>
        <dbReference type="ChEBI" id="CHEBI:60240"/>
        <label>2</label>
    </ligand>
</feature>
<evidence type="ECO:0000313" key="5">
    <source>
        <dbReference type="EMBL" id="ABR74434.1"/>
    </source>
</evidence>
<dbReference type="SUPFAM" id="SSF102705">
    <property type="entry name" value="NIF3 (NGG1p interacting factor 3)-like"/>
    <property type="match status" value="1"/>
</dbReference>